<dbReference type="KEGG" id="bmeg:BG04_3390"/>
<dbReference type="GeneID" id="93641451"/>
<dbReference type="HOGENOM" id="CLU_1014327_0_0_9"/>
<organism evidence="1 2">
    <name type="scientific">Priestia megaterium (strain ATCC 14581 / DSM 32 / CCUG 1817 / JCM 2506 / NBRC 15308 / NCIMB 9376 / NCTC 10342 / NRRL B-14308 / VKM B-512 / Ford 19)</name>
    <name type="common">Bacillus megaterium</name>
    <dbReference type="NCBI Taxonomy" id="1348623"/>
    <lineage>
        <taxon>Bacteria</taxon>
        <taxon>Bacillati</taxon>
        <taxon>Bacillota</taxon>
        <taxon>Bacilli</taxon>
        <taxon>Bacillales</taxon>
        <taxon>Bacillaceae</taxon>
        <taxon>Priestia</taxon>
    </lineage>
</organism>
<evidence type="ECO:0000313" key="2">
    <source>
        <dbReference type="Proteomes" id="UP000031829"/>
    </source>
</evidence>
<reference evidence="1 2" key="1">
    <citation type="journal article" date="2015" name="Genome Announc.">
        <title>Complete genome sequences for 35 biothreat assay-relevant bacillus species.</title>
        <authorList>
            <person name="Johnson S.L."/>
            <person name="Daligault H.E."/>
            <person name="Davenport K.W."/>
            <person name="Jaissle J."/>
            <person name="Frey K.G."/>
            <person name="Ladner J.T."/>
            <person name="Broomall S.M."/>
            <person name="Bishop-Lilly K.A."/>
            <person name="Bruce D.C."/>
            <person name="Gibbons H.S."/>
            <person name="Coyne S.R."/>
            <person name="Lo C.C."/>
            <person name="Meincke L."/>
            <person name="Munk A.C."/>
            <person name="Koroleva G.I."/>
            <person name="Rosenzweig C.N."/>
            <person name="Palacios G.F."/>
            <person name="Redden C.L."/>
            <person name="Minogue T.D."/>
            <person name="Chain P.S."/>
        </authorList>
    </citation>
    <scope>NUCLEOTIDE SEQUENCE [LARGE SCALE GENOMIC DNA]</scope>
    <source>
        <strain evidence="2">ATCC 14581 / DSM 32 / JCM 2506 / NBRC 15308 / NCIMB 9376 / NCTC 10342 / NRRL B-14308 / VKM B-512</strain>
    </source>
</reference>
<dbReference type="Proteomes" id="UP000031829">
    <property type="component" value="Chromosome"/>
</dbReference>
<gene>
    <name evidence="1" type="ORF">BG04_3390</name>
</gene>
<dbReference type="AlphaFoldDB" id="A0A0B6AJT6"/>
<proteinExistence type="predicted"/>
<protein>
    <submittedName>
        <fullName evidence="1">Putative lipoprotein</fullName>
    </submittedName>
</protein>
<sequence>MIKKVIIGTTVALLLAACSSKETGNNNHQKSIEKGLDAVAENDFAKAEALFELSVEDNPNDQTTKAYLKQVLLIRQANEDVGNDKVEERIEVLKKAEKYEKGSKVISTKAEEQIKSLTVSKKTEETYRQLFDEAEALAKKANYKDSNDKLTTLLNEDLDNYSDIQQVAEALKKINSAEIEKKAKAEQKLAGKDEHSTVTQPTEKAYDPYEWAPGVKEAFEADLVKQQYADSVDTIRYEKSQVYNNQGFYTVYAQMDGVEMYVVTVNVKTGDYHG</sequence>
<accession>A0A0B6AJT6</accession>
<name>A0A0B6AJT6_PRIM2</name>
<dbReference type="PROSITE" id="PS51257">
    <property type="entry name" value="PROKAR_LIPOPROTEIN"/>
    <property type="match status" value="1"/>
</dbReference>
<dbReference type="RefSeq" id="WP_034653826.1">
    <property type="nucleotide sequence ID" value="NZ_BCVB01000003.1"/>
</dbReference>
<evidence type="ECO:0000313" key="1">
    <source>
        <dbReference type="EMBL" id="AJI23791.1"/>
    </source>
</evidence>
<dbReference type="EMBL" id="CP009920">
    <property type="protein sequence ID" value="AJI23791.1"/>
    <property type="molecule type" value="Genomic_DNA"/>
</dbReference>
<keyword evidence="1" id="KW-0449">Lipoprotein</keyword>